<evidence type="ECO:0000256" key="4">
    <source>
        <dbReference type="ARBA" id="ARBA00022692"/>
    </source>
</evidence>
<comment type="caution">
    <text evidence="13">The sequence shown here is derived from an EMBL/GenBank/DDBJ whole genome shotgun (WGS) entry which is preliminary data.</text>
</comment>
<protein>
    <recommendedName>
        <fullName evidence="12">ABC transporter domain-containing protein</fullName>
    </recommendedName>
</protein>
<feature type="transmembrane region" description="Helical" evidence="11">
    <location>
        <begin position="1434"/>
        <end position="1452"/>
    </location>
</feature>
<evidence type="ECO:0000256" key="1">
    <source>
        <dbReference type="ARBA" id="ARBA00004141"/>
    </source>
</evidence>
<dbReference type="EMBL" id="JAPVEB010000001">
    <property type="protein sequence ID" value="KAJ5283893.1"/>
    <property type="molecule type" value="Genomic_DNA"/>
</dbReference>
<evidence type="ECO:0000256" key="3">
    <source>
        <dbReference type="ARBA" id="ARBA00022448"/>
    </source>
</evidence>
<comment type="similarity">
    <text evidence="2">Belongs to the ABC transporter superfamily. ABCG family. PDR (TC 3.A.1.205) subfamily.</text>
</comment>
<feature type="transmembrane region" description="Helical" evidence="11">
    <location>
        <begin position="1160"/>
        <end position="1180"/>
    </location>
</feature>
<keyword evidence="6" id="KW-0067">ATP-binding</keyword>
<dbReference type="InterPro" id="IPR010929">
    <property type="entry name" value="PDR_CDR_ABC"/>
</dbReference>
<keyword evidence="14" id="KW-1185">Reference proteome</keyword>
<evidence type="ECO:0000256" key="7">
    <source>
        <dbReference type="ARBA" id="ARBA00022989"/>
    </source>
</evidence>
<dbReference type="CDD" id="cd03233">
    <property type="entry name" value="ABCG_PDR_domain1"/>
    <property type="match status" value="1"/>
</dbReference>
<feature type="transmembrane region" description="Helical" evidence="11">
    <location>
        <begin position="736"/>
        <end position="756"/>
    </location>
</feature>
<dbReference type="Pfam" id="PF00005">
    <property type="entry name" value="ABC_tran"/>
    <property type="match status" value="2"/>
</dbReference>
<evidence type="ECO:0000313" key="13">
    <source>
        <dbReference type="EMBL" id="KAJ5283893.1"/>
    </source>
</evidence>
<dbReference type="Proteomes" id="UP001220256">
    <property type="component" value="Unassembled WGS sequence"/>
</dbReference>
<keyword evidence="7 11" id="KW-1133">Transmembrane helix</keyword>
<comment type="subcellular location">
    <subcellularLocation>
        <location evidence="1">Membrane</location>
        <topology evidence="1">Multi-pass membrane protein</topology>
    </subcellularLocation>
</comment>
<evidence type="ECO:0000256" key="9">
    <source>
        <dbReference type="ARBA" id="ARBA00023242"/>
    </source>
</evidence>
<dbReference type="SMART" id="SM00382">
    <property type="entry name" value="AAA"/>
    <property type="match status" value="2"/>
</dbReference>
<evidence type="ECO:0000259" key="12">
    <source>
        <dbReference type="PROSITE" id="PS50893"/>
    </source>
</evidence>
<dbReference type="InterPro" id="IPR027417">
    <property type="entry name" value="P-loop_NTPase"/>
</dbReference>
<sequence length="2089" mass="234134">MADCDLANTRVRTGSSSAEHTSTDDQANELHDRVAKVAERLSICSGSGERQSEVLKPTPGSKLDPLSPAFDARVWVKEFIRLTESDPDSAPSRSLGVAFKNLGVFAYTTAAEFQKTTGNVIIGLTTYLARCLRGNRHGRRVDILRNFEGVAEKGEMLLVLGPPGSGCSTLLKTLSGETADLNITPESYINFRGLDVANIRSSLCGDVLYNAELDVHLAHLTVGETLTFASRARSVRHVPGGFDRHQLNTVRRDVMMAIFGLTHTINTHVGDDFVRGVSGGERKRVSIAEASLTGAKFQCWDNSTRGLDSANAINFCSNLRLQADLLDVTSVVTLYQAPQSAYDLFDRVTVIYEGRQIFFGRITEAKGYFESLGFDSLPRQTVPDFLTSMTSPEERRARAGFDDSVPRSADEFAERWQSSEQRRNLLSELASYEQRHPPEERTAEYYHSRRAEQAKQQRSKSAYTISYAQQISLTLWRAYRRLLADPGFTIASLLFNVAMALILGSMFYDLKPDTSSFYYRGGLIFFSLLFNAFASQLEVLTIYAERPVVEKQNRYAFYHQSAQAIASYLTDLPYKMVNMFVFNILIYFMASLKREAGAFFFFCLTTFLTTLVQSAIFRTLACITRTSDQAMIPSAVLSLGLMIYTGFTTPPEYMPGWSRWMAYINPLAYGFEALMANEFHHREFPCVDMVPSGQGYTNLPSESLICSVVGSEAGSAFVNGDNYINRSFDYWNVHKWRNIGILCAFLAFFFPAYVLAAELAKPPRTRGEILVFRRNKGSPKPEKALSLDAEKQMQGRPVVAEKLNPPSRSDDMVVGKDVFHWEDLCYDIEIKGGNRRLLDHVDGWVKPGVSTILMGVSGAGKTTLLDVLATRVTTGVVTGSTMVNGSPTDPSFQHKVGYVQQQDLHLSTMTVREALRFSAVLRQSAEITRSEKLNYVEHVIDTLEMREFSDAVIGVPGEGLNVEQRKRLTIGVELAARPQLLIFFDEPTSGLDSQTSWSISELIKKLTNSGQAVLCTIHQPSAILFDQFDRLLLIAPGGKTAYFGDLGSGASTMINYFEKNNAPACPAGANPAEWMLQVIEPPTDGSKVPDWHQVWLNSPEYQTVKAELGRLRALPATESADNEDTTDGDTSQHQEFVASFWAQFGQVLQRTGKHLWRSPTYIWSKTILIVLSSLYLGFSFEANNSIQGLQNQLWAIFMLLVLFININEQIMPIFLPQRALYEARERPSKIYRWTTYLLSNILIELAWHTLMAVIMYFCWYYPVGFVRNTSSDDQAIRGFLVFLFLWVYLLFTSTFAHFAIFWIDLPETAGVLTSLFWMLCILFCGVGVPIIDLPKFWSFMYRVSPATYLVGGIMSNAVANSNVTCADREILHMVPIRNLTCEEFLGAYREAAGGLVLNPAARSMCEYCPLATTNEFLDRFQISYDTRWRDFGLIWVYILVNIVAGLGLYWAFKVPKREAASVLDGILDPIDRATNRNESCQFTPIRRKFRRKDTQPAPLPIEPLLSRENDLPIDRILRFGPQNFDLYDDSVVVKASNERTTSSCMSFFSDQRMSALVSRIGTDVLTELVKDLETLLVSRVCSQNDSSSSTIEFQSPLASVNVTSSEAEAYIGAYFDRVHPIYPFLDLQVFTSHTANCQRTGTSKCSKACSAVYNAVLALGSQYHRGGSFMPGSGKAWSIFQLCLGVIPDTLFPPYSLAKLQALTAMSIFAMNACCLQLDQALVYEAARMAQSLRYHKSSNAQPAHLKVFWTIYHLEKIASFSDDNSSVFADEDIGCDIPSVPGSMFGDYNWFLSAIRLSRLTSIAYATLFSTRSSLKSAEDCLCSIKHVRRGLEEWRLSVPVAFRPKESIRLSEIGSPNTKMIAIQTHYLYYNLVFAVERLCLHVNPDEKLDREDSKWELMNAARTVIELVSFIEIEPHMPIFVAGIMPLSAVFVLFDFVIHNPAHRETESNIAFLDQAAAYFSQLDYASKGALPGSIISSFAGIARQYILKLRERVPTPTISKPEMQQGIQPIWDYGPDIDFKDIDLSSIMSQPNSGQLPFASFDTPSPYRPDMLNYPPPQDMHASNNQIEDLRSIFGLVFPDWAGDV</sequence>
<organism evidence="13 14">
    <name type="scientific">Penicillium chrysogenum</name>
    <name type="common">Penicillium notatum</name>
    <dbReference type="NCBI Taxonomy" id="5076"/>
    <lineage>
        <taxon>Eukaryota</taxon>
        <taxon>Fungi</taxon>
        <taxon>Dikarya</taxon>
        <taxon>Ascomycota</taxon>
        <taxon>Pezizomycotina</taxon>
        <taxon>Eurotiomycetes</taxon>
        <taxon>Eurotiomycetidae</taxon>
        <taxon>Eurotiales</taxon>
        <taxon>Aspergillaceae</taxon>
        <taxon>Penicillium</taxon>
        <taxon>Penicillium chrysogenum species complex</taxon>
    </lineage>
</organism>
<evidence type="ECO:0000313" key="14">
    <source>
        <dbReference type="Proteomes" id="UP001220256"/>
    </source>
</evidence>
<dbReference type="PROSITE" id="PS50893">
    <property type="entry name" value="ABC_TRANSPORTER_2"/>
    <property type="match status" value="2"/>
</dbReference>
<evidence type="ECO:0000256" key="11">
    <source>
        <dbReference type="SAM" id="Phobius"/>
    </source>
</evidence>
<dbReference type="Pfam" id="PF01061">
    <property type="entry name" value="ABC2_membrane"/>
    <property type="match status" value="2"/>
</dbReference>
<feature type="transmembrane region" description="Helical" evidence="11">
    <location>
        <begin position="487"/>
        <end position="508"/>
    </location>
</feature>
<feature type="transmembrane region" description="Helical" evidence="11">
    <location>
        <begin position="1192"/>
        <end position="1215"/>
    </location>
</feature>
<dbReference type="PROSITE" id="PS00211">
    <property type="entry name" value="ABC_TRANSPORTER_1"/>
    <property type="match status" value="1"/>
</dbReference>
<dbReference type="InterPro" id="IPR029481">
    <property type="entry name" value="ABC_trans_N"/>
</dbReference>
<name>A0ABQ8WYA0_PENCH</name>
<feature type="transmembrane region" description="Helical" evidence="11">
    <location>
        <begin position="572"/>
        <end position="590"/>
    </location>
</feature>
<gene>
    <name evidence="13" type="ORF">N7505_001873</name>
</gene>
<dbReference type="PANTHER" id="PTHR19241">
    <property type="entry name" value="ATP-BINDING CASSETTE TRANSPORTER"/>
    <property type="match status" value="1"/>
</dbReference>
<dbReference type="InterPro" id="IPR007219">
    <property type="entry name" value="XnlR_reg_dom"/>
</dbReference>
<dbReference type="InterPro" id="IPR034001">
    <property type="entry name" value="ABCG_PDR_1"/>
</dbReference>
<evidence type="ECO:0000256" key="5">
    <source>
        <dbReference type="ARBA" id="ARBA00022741"/>
    </source>
</evidence>
<keyword evidence="9" id="KW-0539">Nucleus</keyword>
<evidence type="ECO:0000256" key="10">
    <source>
        <dbReference type="SAM" id="MobiDB-lite"/>
    </source>
</evidence>
<dbReference type="InterPro" id="IPR034003">
    <property type="entry name" value="ABCG_PDR_2"/>
</dbReference>
<keyword evidence="3" id="KW-0813">Transport</keyword>
<feature type="transmembrane region" description="Helical" evidence="11">
    <location>
        <begin position="1310"/>
        <end position="1331"/>
    </location>
</feature>
<feature type="transmembrane region" description="Helical" evidence="11">
    <location>
        <begin position="523"/>
        <end position="544"/>
    </location>
</feature>
<dbReference type="InterPro" id="IPR013525">
    <property type="entry name" value="ABC2_TM"/>
</dbReference>
<feature type="transmembrane region" description="Helical" evidence="11">
    <location>
        <begin position="1236"/>
        <end position="1259"/>
    </location>
</feature>
<proteinExistence type="inferred from homology"/>
<evidence type="ECO:0000256" key="6">
    <source>
        <dbReference type="ARBA" id="ARBA00022840"/>
    </source>
</evidence>
<dbReference type="Pfam" id="PF06422">
    <property type="entry name" value="PDR_CDR"/>
    <property type="match status" value="1"/>
</dbReference>
<dbReference type="InterPro" id="IPR003593">
    <property type="entry name" value="AAA+_ATPase"/>
</dbReference>
<keyword evidence="4 11" id="KW-0812">Transmembrane</keyword>
<dbReference type="InterPro" id="IPR017871">
    <property type="entry name" value="ABC_transporter-like_CS"/>
</dbReference>
<accession>A0ABQ8WYA0</accession>
<dbReference type="CDD" id="cd03232">
    <property type="entry name" value="ABCG_PDR_domain2"/>
    <property type="match status" value="1"/>
</dbReference>
<keyword evidence="5" id="KW-0547">Nucleotide-binding</keyword>
<dbReference type="Gene3D" id="3.40.50.300">
    <property type="entry name" value="P-loop containing nucleotide triphosphate hydrolases"/>
    <property type="match status" value="2"/>
</dbReference>
<keyword evidence="8 11" id="KW-0472">Membrane</keyword>
<dbReference type="SUPFAM" id="SSF52540">
    <property type="entry name" value="P-loop containing nucleoside triphosphate hydrolases"/>
    <property type="match status" value="2"/>
</dbReference>
<feature type="transmembrane region" description="Helical" evidence="11">
    <location>
        <begin position="629"/>
        <end position="647"/>
    </location>
</feature>
<feature type="region of interest" description="Disordered" evidence="10">
    <location>
        <begin position="1"/>
        <end position="28"/>
    </location>
</feature>
<dbReference type="CDD" id="cd12148">
    <property type="entry name" value="fungal_TF_MHR"/>
    <property type="match status" value="1"/>
</dbReference>
<feature type="domain" description="ABC transporter" evidence="12">
    <location>
        <begin position="129"/>
        <end position="378"/>
    </location>
</feature>
<feature type="transmembrane region" description="Helical" evidence="11">
    <location>
        <begin position="596"/>
        <end position="617"/>
    </location>
</feature>
<feature type="transmembrane region" description="Helical" evidence="11">
    <location>
        <begin position="1279"/>
        <end position="1303"/>
    </location>
</feature>
<evidence type="ECO:0000256" key="2">
    <source>
        <dbReference type="ARBA" id="ARBA00006012"/>
    </source>
</evidence>
<dbReference type="Pfam" id="PF14510">
    <property type="entry name" value="ABC_trans_N"/>
    <property type="match status" value="1"/>
</dbReference>
<feature type="domain" description="ABC transporter" evidence="12">
    <location>
        <begin position="819"/>
        <end position="1062"/>
    </location>
</feature>
<feature type="compositionally biased region" description="Polar residues" evidence="10">
    <location>
        <begin position="10"/>
        <end position="20"/>
    </location>
</feature>
<dbReference type="Pfam" id="PF04082">
    <property type="entry name" value="Fungal_trans"/>
    <property type="match status" value="1"/>
</dbReference>
<reference evidence="13 14" key="1">
    <citation type="journal article" date="2023" name="IMA Fungus">
        <title>Comparative genomic study of the Penicillium genus elucidates a diverse pangenome and 15 lateral gene transfer events.</title>
        <authorList>
            <person name="Petersen C."/>
            <person name="Sorensen T."/>
            <person name="Nielsen M.R."/>
            <person name="Sondergaard T.E."/>
            <person name="Sorensen J.L."/>
            <person name="Fitzpatrick D.A."/>
            <person name="Frisvad J.C."/>
            <person name="Nielsen K.L."/>
        </authorList>
    </citation>
    <scope>NUCLEOTIDE SEQUENCE [LARGE SCALE GENOMIC DNA]</scope>
    <source>
        <strain evidence="13 14">IBT 3361</strain>
    </source>
</reference>
<evidence type="ECO:0000256" key="8">
    <source>
        <dbReference type="ARBA" id="ARBA00023136"/>
    </source>
</evidence>
<dbReference type="InterPro" id="IPR003439">
    <property type="entry name" value="ABC_transporter-like_ATP-bd"/>
</dbReference>